<dbReference type="EMBL" id="AP018449">
    <property type="protein sequence ID" value="BBB90602.1"/>
    <property type="molecule type" value="Genomic_DNA"/>
</dbReference>
<evidence type="ECO:0000256" key="1">
    <source>
        <dbReference type="ARBA" id="ARBA00022448"/>
    </source>
</evidence>
<dbReference type="InterPro" id="IPR003593">
    <property type="entry name" value="AAA+_ATPase"/>
</dbReference>
<evidence type="ECO:0000256" key="2">
    <source>
        <dbReference type="ARBA" id="ARBA00022741"/>
    </source>
</evidence>
<proteinExistence type="predicted"/>
<dbReference type="SUPFAM" id="SSF52540">
    <property type="entry name" value="P-loop containing nucleoside triphosphate hydrolases"/>
    <property type="match status" value="1"/>
</dbReference>
<dbReference type="CDD" id="cd03219">
    <property type="entry name" value="ABC_Mj1267_LivG_branched"/>
    <property type="match status" value="1"/>
</dbReference>
<reference evidence="5 6" key="1">
    <citation type="journal article" date="2018" name="Int. J. Syst. Evol. Microbiol.">
        <title>Methylomusa anaerophila gen. nov., sp. nov., an anaerobic methanol-utilizing bacterium isolated from a microbial fuel cell.</title>
        <authorList>
            <person name="Amano N."/>
            <person name="Yamamuro A."/>
            <person name="Miyahara M."/>
            <person name="Kouzuma A."/>
            <person name="Abe T."/>
            <person name="Watanabe K."/>
        </authorList>
    </citation>
    <scope>NUCLEOTIDE SEQUENCE [LARGE SCALE GENOMIC DNA]</scope>
    <source>
        <strain evidence="5 6">MMFC1</strain>
    </source>
</reference>
<organism evidence="5 6">
    <name type="scientific">Methylomusa anaerophila</name>
    <dbReference type="NCBI Taxonomy" id="1930071"/>
    <lineage>
        <taxon>Bacteria</taxon>
        <taxon>Bacillati</taxon>
        <taxon>Bacillota</taxon>
        <taxon>Negativicutes</taxon>
        <taxon>Selenomonadales</taxon>
        <taxon>Sporomusaceae</taxon>
        <taxon>Methylomusa</taxon>
    </lineage>
</organism>
<dbReference type="GO" id="GO:1903806">
    <property type="term" value="P:L-isoleucine import across plasma membrane"/>
    <property type="evidence" value="ECO:0007669"/>
    <property type="project" value="TreeGrafter"/>
</dbReference>
<evidence type="ECO:0000313" key="6">
    <source>
        <dbReference type="Proteomes" id="UP000276437"/>
    </source>
</evidence>
<dbReference type="GO" id="GO:0005304">
    <property type="term" value="F:L-valine transmembrane transporter activity"/>
    <property type="evidence" value="ECO:0007669"/>
    <property type="project" value="TreeGrafter"/>
</dbReference>
<dbReference type="InterPro" id="IPR003439">
    <property type="entry name" value="ABC_transporter-like_ATP-bd"/>
</dbReference>
<dbReference type="KEGG" id="mana:MAMMFC1_01256"/>
<dbReference type="FunFam" id="3.40.50.300:FF:000421">
    <property type="entry name" value="Branched-chain amino acid ABC transporter ATP-binding protein"/>
    <property type="match status" value="1"/>
</dbReference>
<keyword evidence="2" id="KW-0547">Nucleotide-binding</keyword>
<evidence type="ECO:0000259" key="4">
    <source>
        <dbReference type="PROSITE" id="PS50893"/>
    </source>
</evidence>
<keyword evidence="6" id="KW-1185">Reference proteome</keyword>
<keyword evidence="1" id="KW-0813">Transport</keyword>
<dbReference type="PROSITE" id="PS50893">
    <property type="entry name" value="ABC_TRANSPORTER_2"/>
    <property type="match status" value="1"/>
</dbReference>
<dbReference type="InterPro" id="IPR051120">
    <property type="entry name" value="ABC_AA/LPS_Transport"/>
</dbReference>
<dbReference type="InterPro" id="IPR032823">
    <property type="entry name" value="BCA_ABC_TP_C"/>
</dbReference>
<dbReference type="GO" id="GO:0005524">
    <property type="term" value="F:ATP binding"/>
    <property type="evidence" value="ECO:0007669"/>
    <property type="project" value="UniProtKB-KW"/>
</dbReference>
<dbReference type="AlphaFoldDB" id="A0A348AHQ4"/>
<dbReference type="PANTHER" id="PTHR45772:SF7">
    <property type="entry name" value="AMINO ACID ABC TRANSPORTER ATP-BINDING PROTEIN"/>
    <property type="match status" value="1"/>
</dbReference>
<gene>
    <name evidence="5" type="primary">lptB_1</name>
    <name evidence="5" type="ORF">MAMMFC1_01256</name>
</gene>
<dbReference type="GO" id="GO:0015188">
    <property type="term" value="F:L-isoleucine transmembrane transporter activity"/>
    <property type="evidence" value="ECO:0007669"/>
    <property type="project" value="TreeGrafter"/>
</dbReference>
<dbReference type="SMART" id="SM00382">
    <property type="entry name" value="AAA"/>
    <property type="match status" value="1"/>
</dbReference>
<dbReference type="GO" id="GO:1903805">
    <property type="term" value="P:L-valine import across plasma membrane"/>
    <property type="evidence" value="ECO:0007669"/>
    <property type="project" value="TreeGrafter"/>
</dbReference>
<dbReference type="PANTHER" id="PTHR45772">
    <property type="entry name" value="CONSERVED COMPONENT OF ABC TRANSPORTER FOR NATURAL AMINO ACIDS-RELATED"/>
    <property type="match status" value="1"/>
</dbReference>
<dbReference type="RefSeq" id="WP_408631230.1">
    <property type="nucleotide sequence ID" value="NZ_AP018449.1"/>
</dbReference>
<dbReference type="Proteomes" id="UP000276437">
    <property type="component" value="Chromosome"/>
</dbReference>
<dbReference type="GO" id="GO:0016887">
    <property type="term" value="F:ATP hydrolysis activity"/>
    <property type="evidence" value="ECO:0007669"/>
    <property type="project" value="InterPro"/>
</dbReference>
<dbReference type="GO" id="GO:0015808">
    <property type="term" value="P:L-alanine transport"/>
    <property type="evidence" value="ECO:0007669"/>
    <property type="project" value="TreeGrafter"/>
</dbReference>
<dbReference type="EC" id="3.6.3.-" evidence="5"/>
<protein>
    <submittedName>
        <fullName evidence="5">Lipopolysaccharide export system ATP-binding protein LptB</fullName>
        <ecNumber evidence="5">3.6.3.-</ecNumber>
    </submittedName>
</protein>
<dbReference type="Gene3D" id="3.40.50.300">
    <property type="entry name" value="P-loop containing nucleotide triphosphate hydrolases"/>
    <property type="match status" value="1"/>
</dbReference>
<dbReference type="Pfam" id="PF12399">
    <property type="entry name" value="BCA_ABC_TP_C"/>
    <property type="match status" value="1"/>
</dbReference>
<keyword evidence="3 5" id="KW-0067">ATP-binding</keyword>
<dbReference type="GO" id="GO:0042941">
    <property type="term" value="P:D-alanine transmembrane transport"/>
    <property type="evidence" value="ECO:0007669"/>
    <property type="project" value="TreeGrafter"/>
</dbReference>
<dbReference type="Pfam" id="PF00005">
    <property type="entry name" value="ABC_tran"/>
    <property type="match status" value="1"/>
</dbReference>
<evidence type="ECO:0000313" key="5">
    <source>
        <dbReference type="EMBL" id="BBB90602.1"/>
    </source>
</evidence>
<feature type="domain" description="ABC transporter" evidence="4">
    <location>
        <begin position="3"/>
        <end position="251"/>
    </location>
</feature>
<dbReference type="GO" id="GO:0005886">
    <property type="term" value="C:plasma membrane"/>
    <property type="evidence" value="ECO:0007669"/>
    <property type="project" value="TreeGrafter"/>
</dbReference>
<sequence length="253" mass="28490">MLLKATKLSKVFGGLRAVSNFEVAIAPGELAGLIGPNGAGKTTVFNLLTGVYEPTEGEIAFDGKSVIGLRPYQITQRGIARTFQNIRLFNDLSVLDNVKIAYHFHVKYGILESMFRFGRYHKEEAEVEEKAVHFLEIFQLADKKDEIAKNLPYGEQRRLEIARALAAQPKLLLLDEPAAGMNPQETQQLMEMIRWIRKEFNLTILLIEHDMSLVMGVCERIYVLDYGSIIAHGTPAEIKNNPRVIEAYLGEEV</sequence>
<dbReference type="GO" id="GO:0015192">
    <property type="term" value="F:L-phenylalanine transmembrane transporter activity"/>
    <property type="evidence" value="ECO:0007669"/>
    <property type="project" value="TreeGrafter"/>
</dbReference>
<keyword evidence="5" id="KW-0378">Hydrolase</keyword>
<evidence type="ECO:0000256" key="3">
    <source>
        <dbReference type="ARBA" id="ARBA00022840"/>
    </source>
</evidence>
<dbReference type="InterPro" id="IPR027417">
    <property type="entry name" value="P-loop_NTPase"/>
</dbReference>
<name>A0A348AHQ4_9FIRM</name>
<accession>A0A348AHQ4</accession>